<dbReference type="AlphaFoldDB" id="A0A1M6Z6N9"/>
<dbReference type="EMBL" id="FRAT01000008">
    <property type="protein sequence ID" value="SHL26070.1"/>
    <property type="molecule type" value="Genomic_DNA"/>
</dbReference>
<dbReference type="Pfam" id="PF01613">
    <property type="entry name" value="Flavin_Reduct"/>
    <property type="match status" value="1"/>
</dbReference>
<sequence length="205" mass="22764">MKCFTQSDLDSMDRLYRINLVNSLSGFKSANLIATVDDGGNENVAVFSSVVHLGSDPAVLGFVLRPTTAARNSYDNIKQTGFYSINHISKEIMEDGHHTSAKYPKGVSEFEMTNLQSEYIADFKAPFVSQAPIKMAMRFAEEYAIKQNGTILVVGEILSVYIQDDLLEEDGFVNLSKGNIVSINGLDGYTLSQLQARYPYQRPKN</sequence>
<dbReference type="Gene3D" id="2.30.110.10">
    <property type="entry name" value="Electron Transport, Fmn-binding Protein, Chain A"/>
    <property type="match status" value="1"/>
</dbReference>
<proteinExistence type="inferred from homology"/>
<evidence type="ECO:0000256" key="4">
    <source>
        <dbReference type="ARBA" id="ARBA00038054"/>
    </source>
</evidence>
<evidence type="ECO:0000259" key="5">
    <source>
        <dbReference type="Pfam" id="PF01613"/>
    </source>
</evidence>
<dbReference type="STRING" id="1055723.SAMN05216293_3092"/>
<evidence type="ECO:0000313" key="7">
    <source>
        <dbReference type="EMBL" id="SHL26070.1"/>
    </source>
</evidence>
<evidence type="ECO:0000256" key="2">
    <source>
        <dbReference type="ARBA" id="ARBA00022630"/>
    </source>
</evidence>
<name>A0A1M6Z6N9_9FLAO</name>
<feature type="domain" description="Flavin reductase like" evidence="5">
    <location>
        <begin position="26"/>
        <end position="169"/>
    </location>
</feature>
<evidence type="ECO:0000313" key="6">
    <source>
        <dbReference type="EMBL" id="SFC11349.1"/>
    </source>
</evidence>
<keyword evidence="9" id="KW-1185">Reference proteome</keyword>
<accession>A0A1M6Z6N9</accession>
<dbReference type="Proteomes" id="UP000184031">
    <property type="component" value="Unassembled WGS sequence"/>
</dbReference>
<dbReference type="EMBL" id="FOKU01000006">
    <property type="protein sequence ID" value="SFC11349.1"/>
    <property type="molecule type" value="Genomic_DNA"/>
</dbReference>
<dbReference type="InterPro" id="IPR012349">
    <property type="entry name" value="Split_barrel_FMN-bd"/>
</dbReference>
<keyword evidence="2" id="KW-0285">Flavoprotein</keyword>
<evidence type="ECO:0000256" key="3">
    <source>
        <dbReference type="ARBA" id="ARBA00022643"/>
    </source>
</evidence>
<evidence type="ECO:0000313" key="9">
    <source>
        <dbReference type="Proteomes" id="UP000198940"/>
    </source>
</evidence>
<evidence type="ECO:0000313" key="8">
    <source>
        <dbReference type="Proteomes" id="UP000184031"/>
    </source>
</evidence>
<comment type="caution">
    <text evidence="7">The sequence shown here is derived from an EMBL/GenBank/DDBJ whole genome shotgun (WGS) entry which is preliminary data.</text>
</comment>
<dbReference type="RefSeq" id="WP_072881485.1">
    <property type="nucleotide sequence ID" value="NZ_FOKU01000006.1"/>
</dbReference>
<protein>
    <submittedName>
        <fullName evidence="7">NADH-FMN oxidoreductase RutF, flavin reductase (DIM6/NTAB) family</fullName>
    </submittedName>
</protein>
<dbReference type="OrthoDB" id="5293996at2"/>
<evidence type="ECO:0000256" key="1">
    <source>
        <dbReference type="ARBA" id="ARBA00001917"/>
    </source>
</evidence>
<reference evidence="7 8" key="1">
    <citation type="submission" date="2016-11" db="EMBL/GenBank/DDBJ databases">
        <authorList>
            <person name="Varghese N."/>
            <person name="Submissions S."/>
        </authorList>
    </citation>
    <scope>NUCLEOTIDE SEQUENCE [LARGE SCALE GENOMIC DNA]</scope>
    <source>
        <strain evidence="7 8">CGMCC 1.12174</strain>
        <strain evidence="6 9">DSM 26351</strain>
    </source>
</reference>
<gene>
    <name evidence="6" type="ORF">SAMN04487891_10629</name>
    <name evidence="7" type="ORF">SAMN05216293_3092</name>
</gene>
<organism evidence="7 8">
    <name type="scientific">Flagellimonas taeanensis</name>
    <dbReference type="NCBI Taxonomy" id="1005926"/>
    <lineage>
        <taxon>Bacteria</taxon>
        <taxon>Pseudomonadati</taxon>
        <taxon>Bacteroidota</taxon>
        <taxon>Flavobacteriia</taxon>
        <taxon>Flavobacteriales</taxon>
        <taxon>Flavobacteriaceae</taxon>
        <taxon>Flagellimonas</taxon>
    </lineage>
</organism>
<keyword evidence="3" id="KW-0288">FMN</keyword>
<dbReference type="SUPFAM" id="SSF50475">
    <property type="entry name" value="FMN-binding split barrel"/>
    <property type="match status" value="1"/>
</dbReference>
<dbReference type="InterPro" id="IPR002563">
    <property type="entry name" value="Flavin_Rdtase-like_dom"/>
</dbReference>
<dbReference type="GO" id="GO:0010181">
    <property type="term" value="F:FMN binding"/>
    <property type="evidence" value="ECO:0007669"/>
    <property type="project" value="InterPro"/>
</dbReference>
<dbReference type="GO" id="GO:0016646">
    <property type="term" value="F:oxidoreductase activity, acting on the CH-NH group of donors, NAD or NADP as acceptor"/>
    <property type="evidence" value="ECO:0007669"/>
    <property type="project" value="UniProtKB-ARBA"/>
</dbReference>
<dbReference type="PANTHER" id="PTHR33798:SF5">
    <property type="entry name" value="FLAVIN REDUCTASE LIKE DOMAIN-CONTAINING PROTEIN"/>
    <property type="match status" value="1"/>
</dbReference>
<dbReference type="PANTHER" id="PTHR33798">
    <property type="entry name" value="FLAVOPROTEIN OXYGENASE"/>
    <property type="match status" value="1"/>
</dbReference>
<dbReference type="Proteomes" id="UP000198940">
    <property type="component" value="Unassembled WGS sequence"/>
</dbReference>
<comment type="similarity">
    <text evidence="4">Belongs to the flavoredoxin family.</text>
</comment>
<comment type="cofactor">
    <cofactor evidence="1">
        <name>FMN</name>
        <dbReference type="ChEBI" id="CHEBI:58210"/>
    </cofactor>
</comment>